<dbReference type="AlphaFoldDB" id="A0AAV9VL30"/>
<comment type="caution">
    <text evidence="1">The sequence shown here is derived from an EMBL/GenBank/DDBJ whole genome shotgun (WGS) entry which is preliminary data.</text>
</comment>
<evidence type="ECO:0000313" key="2">
    <source>
        <dbReference type="Proteomes" id="UP001373714"/>
    </source>
</evidence>
<protein>
    <submittedName>
        <fullName evidence="1">Uncharacterized protein</fullName>
    </submittedName>
</protein>
<sequence length="117" mass="13336">MLCEASITQRPDLQQPGILKGYFSKVENTFSNKLDPQSHALRTSKTLAQSLFVSTWSRDLLDILQGYVWSYEETGTHLPYWSRGPTRRTGTQPFSEGGFNDIVQPISHRKSFQPSRS</sequence>
<organism evidence="1 2">
    <name type="scientific">Orbilia blumenaviensis</name>
    <dbReference type="NCBI Taxonomy" id="1796055"/>
    <lineage>
        <taxon>Eukaryota</taxon>
        <taxon>Fungi</taxon>
        <taxon>Dikarya</taxon>
        <taxon>Ascomycota</taxon>
        <taxon>Pezizomycotina</taxon>
        <taxon>Orbiliomycetes</taxon>
        <taxon>Orbiliales</taxon>
        <taxon>Orbiliaceae</taxon>
        <taxon>Orbilia</taxon>
    </lineage>
</organism>
<accession>A0AAV9VL30</accession>
<keyword evidence="2" id="KW-1185">Reference proteome</keyword>
<evidence type="ECO:0000313" key="1">
    <source>
        <dbReference type="EMBL" id="KAK6361874.1"/>
    </source>
</evidence>
<dbReference type="Proteomes" id="UP001373714">
    <property type="component" value="Unassembled WGS sequence"/>
</dbReference>
<dbReference type="EMBL" id="JAVHNS010000002">
    <property type="protein sequence ID" value="KAK6361874.1"/>
    <property type="molecule type" value="Genomic_DNA"/>
</dbReference>
<name>A0AAV9VL30_9PEZI</name>
<proteinExistence type="predicted"/>
<reference evidence="1 2" key="1">
    <citation type="submission" date="2019-10" db="EMBL/GenBank/DDBJ databases">
        <authorList>
            <person name="Palmer J.M."/>
        </authorList>
    </citation>
    <scope>NUCLEOTIDE SEQUENCE [LARGE SCALE GENOMIC DNA]</scope>
    <source>
        <strain evidence="1 2">TWF730</strain>
    </source>
</reference>
<gene>
    <name evidence="1" type="ORF">TWF730_005586</name>
</gene>